<dbReference type="EMBL" id="MU827795">
    <property type="protein sequence ID" value="KAJ7328651.1"/>
    <property type="molecule type" value="Genomic_DNA"/>
</dbReference>
<keyword evidence="3" id="KW-1185">Reference proteome</keyword>
<evidence type="ECO:0000256" key="1">
    <source>
        <dbReference type="SAM" id="MobiDB-lite"/>
    </source>
</evidence>
<name>A0A9W9YAD6_9CNID</name>
<dbReference type="Proteomes" id="UP001163046">
    <property type="component" value="Unassembled WGS sequence"/>
</dbReference>
<dbReference type="AlphaFoldDB" id="A0A9W9YAD6"/>
<comment type="caution">
    <text evidence="2">The sequence shown here is derived from an EMBL/GenBank/DDBJ whole genome shotgun (WGS) entry which is preliminary data.</text>
</comment>
<reference evidence="2" key="1">
    <citation type="submission" date="2023-01" db="EMBL/GenBank/DDBJ databases">
        <title>Genome assembly of the deep-sea coral Lophelia pertusa.</title>
        <authorList>
            <person name="Herrera S."/>
            <person name="Cordes E."/>
        </authorList>
    </citation>
    <scope>NUCLEOTIDE SEQUENCE</scope>
    <source>
        <strain evidence="2">USNM1676648</strain>
        <tissue evidence="2">Polyp</tissue>
    </source>
</reference>
<feature type="compositionally biased region" description="Basic and acidic residues" evidence="1">
    <location>
        <begin position="100"/>
        <end position="113"/>
    </location>
</feature>
<evidence type="ECO:0000313" key="3">
    <source>
        <dbReference type="Proteomes" id="UP001163046"/>
    </source>
</evidence>
<dbReference type="OrthoDB" id="5968111at2759"/>
<protein>
    <submittedName>
        <fullName evidence="2">Uncharacterized protein</fullName>
    </submittedName>
</protein>
<gene>
    <name evidence="2" type="ORF">OS493_023924</name>
</gene>
<evidence type="ECO:0000313" key="2">
    <source>
        <dbReference type="EMBL" id="KAJ7328651.1"/>
    </source>
</evidence>
<accession>A0A9W9YAD6</accession>
<feature type="region of interest" description="Disordered" evidence="1">
    <location>
        <begin position="81"/>
        <end position="118"/>
    </location>
</feature>
<sequence>MSRVCVACNSKILGSSSSCVCGHVFIEKRSIGGRRFSEYRANLYTRLTMAKRRRERKSRYDMKETRPAIIVKQLDQRKIMSIMSSKRKTNTPLQQKAQVKKPEKESKAQQDNKKKSHRFFATDEVMATRTKPEKNASRLAHALEEINRRLLSQQLVWFSL</sequence>
<organism evidence="2 3">
    <name type="scientific">Desmophyllum pertusum</name>
    <dbReference type="NCBI Taxonomy" id="174260"/>
    <lineage>
        <taxon>Eukaryota</taxon>
        <taxon>Metazoa</taxon>
        <taxon>Cnidaria</taxon>
        <taxon>Anthozoa</taxon>
        <taxon>Hexacorallia</taxon>
        <taxon>Scleractinia</taxon>
        <taxon>Caryophylliina</taxon>
        <taxon>Caryophylliidae</taxon>
        <taxon>Desmophyllum</taxon>
    </lineage>
</organism>
<proteinExistence type="predicted"/>